<dbReference type="Proteomes" id="UP001241377">
    <property type="component" value="Unassembled WGS sequence"/>
</dbReference>
<organism evidence="1 2">
    <name type="scientific">Naganishia cerealis</name>
    <dbReference type="NCBI Taxonomy" id="610337"/>
    <lineage>
        <taxon>Eukaryota</taxon>
        <taxon>Fungi</taxon>
        <taxon>Dikarya</taxon>
        <taxon>Basidiomycota</taxon>
        <taxon>Agaricomycotina</taxon>
        <taxon>Tremellomycetes</taxon>
        <taxon>Filobasidiales</taxon>
        <taxon>Filobasidiaceae</taxon>
        <taxon>Naganishia</taxon>
    </lineage>
</organism>
<evidence type="ECO:0000313" key="2">
    <source>
        <dbReference type="Proteomes" id="UP001241377"/>
    </source>
</evidence>
<comment type="caution">
    <text evidence="1">The sequence shown here is derived from an EMBL/GenBank/DDBJ whole genome shotgun (WGS) entry which is preliminary data.</text>
</comment>
<protein>
    <submittedName>
        <fullName evidence="1">Uncharacterized protein</fullName>
    </submittedName>
</protein>
<reference evidence="1" key="1">
    <citation type="submission" date="2023-04" db="EMBL/GenBank/DDBJ databases">
        <title>Draft Genome sequencing of Naganishia species isolated from polar environments using Oxford Nanopore Technology.</title>
        <authorList>
            <person name="Leo P."/>
            <person name="Venkateswaran K."/>
        </authorList>
    </citation>
    <scope>NUCLEOTIDE SEQUENCE</scope>
    <source>
        <strain evidence="1">MNA-CCFEE 5261</strain>
    </source>
</reference>
<dbReference type="EMBL" id="JASBWR010000023">
    <property type="protein sequence ID" value="KAJ9107892.1"/>
    <property type="molecule type" value="Genomic_DNA"/>
</dbReference>
<keyword evidence="2" id="KW-1185">Reference proteome</keyword>
<evidence type="ECO:0000313" key="1">
    <source>
        <dbReference type="EMBL" id="KAJ9107892.1"/>
    </source>
</evidence>
<gene>
    <name evidence="1" type="ORF">QFC19_002635</name>
</gene>
<accession>A0ACC2W9X6</accession>
<proteinExistence type="predicted"/>
<sequence length="380" mass="41682">MTPEFTPTAPNRTVNLDAQLDPESELTSVTSSDDSEGGTDTDGNIHLVQDTANEKLVQVYENPTSNGKHMKIYHPRINTRNTANVNVSDHSNLAAVMATGIPAKKRKYEIADFSHAASQYILQPQASEFESVRFGRQGLPLSTSVSDMPANRFRRVRESEERSKLKGTVSATRNEIALPLDTIYGPMTPASANSNPWPSATHPMTLGHSRTNYQPGENVHKPIYLSMQAPPRPTIALKSPATRKSRIQGYQSELSSLVDTSYTSSLTTSKEAWTWENIRSTARAAIPHETRNIKNGRIAATLDGDQQSSIDTTVIDSQRIENTNILSEHARLPFLAANRDMAGQKIRPQHTASLNSANSMAESPSEGMVLDGDESRSVQT</sequence>
<name>A0ACC2W9X6_9TREE</name>